<reference evidence="8 9" key="1">
    <citation type="submission" date="2020-08" db="EMBL/GenBank/DDBJ databases">
        <title>Genomic Encyclopedia of Type Strains, Phase IV (KMG-IV): sequencing the most valuable type-strain genomes for metagenomic binning, comparative biology and taxonomic classification.</title>
        <authorList>
            <person name="Goeker M."/>
        </authorList>
    </citation>
    <scope>NUCLEOTIDE SEQUENCE [LARGE SCALE GENOMIC DNA]</scope>
    <source>
        <strain evidence="8 9">DSM 16268</strain>
    </source>
</reference>
<keyword evidence="2" id="KW-0547">Nucleotide-binding</keyword>
<dbReference type="InterPro" id="IPR006204">
    <property type="entry name" value="GHMP_kinase_N_dom"/>
</dbReference>
<dbReference type="PRINTS" id="PR00960">
    <property type="entry name" value="LMBPPROTEIN"/>
</dbReference>
<dbReference type="PANTHER" id="PTHR32463">
    <property type="entry name" value="L-FUCOSE KINASE"/>
    <property type="match status" value="1"/>
</dbReference>
<proteinExistence type="inferred from homology"/>
<name>A0A7W9FQ58_9HYPH</name>
<keyword evidence="1 8" id="KW-0808">Transferase</keyword>
<gene>
    <name evidence="8" type="ORF">GGQ63_003917</name>
</gene>
<evidence type="ECO:0000256" key="1">
    <source>
        <dbReference type="ARBA" id="ARBA00022679"/>
    </source>
</evidence>
<dbReference type="InterPro" id="IPR020568">
    <property type="entry name" value="Ribosomal_Su5_D2-typ_SF"/>
</dbReference>
<dbReference type="PIRSF" id="PIRSF036406">
    <property type="entry name" value="Hept_kin"/>
    <property type="match status" value="1"/>
</dbReference>
<dbReference type="EMBL" id="JACHOO010000010">
    <property type="protein sequence ID" value="MBB5754825.1"/>
    <property type="molecule type" value="Genomic_DNA"/>
</dbReference>
<dbReference type="InterPro" id="IPR052203">
    <property type="entry name" value="GHMP_Kinase-Related"/>
</dbReference>
<accession>A0A7W9FQ58</accession>
<keyword evidence="3 8" id="KW-0418">Kinase</keyword>
<dbReference type="InterPro" id="IPR036554">
    <property type="entry name" value="GHMP_kinase_C_sf"/>
</dbReference>
<dbReference type="InterPro" id="IPR001174">
    <property type="entry name" value="HddA/FKP"/>
</dbReference>
<feature type="domain" description="GHMP kinase N-terminal" evidence="6">
    <location>
        <begin position="60"/>
        <end position="138"/>
    </location>
</feature>
<evidence type="ECO:0000256" key="5">
    <source>
        <dbReference type="ARBA" id="ARBA00038121"/>
    </source>
</evidence>
<evidence type="ECO:0000256" key="2">
    <source>
        <dbReference type="ARBA" id="ARBA00022741"/>
    </source>
</evidence>
<evidence type="ECO:0000259" key="6">
    <source>
        <dbReference type="Pfam" id="PF00288"/>
    </source>
</evidence>
<dbReference type="EC" id="2.7.1.168" evidence="8"/>
<keyword evidence="4" id="KW-0067">ATP-binding</keyword>
<dbReference type="SUPFAM" id="SSF54211">
    <property type="entry name" value="Ribosomal protein S5 domain 2-like"/>
    <property type="match status" value="1"/>
</dbReference>
<dbReference type="GO" id="GO:0042352">
    <property type="term" value="P:GDP-L-fucose salvage"/>
    <property type="evidence" value="ECO:0007669"/>
    <property type="project" value="TreeGrafter"/>
</dbReference>
<feature type="domain" description="GHMP kinase C-terminal" evidence="7">
    <location>
        <begin position="211"/>
        <end position="289"/>
    </location>
</feature>
<evidence type="ECO:0000256" key="3">
    <source>
        <dbReference type="ARBA" id="ARBA00022777"/>
    </source>
</evidence>
<evidence type="ECO:0000256" key="4">
    <source>
        <dbReference type="ARBA" id="ARBA00022840"/>
    </source>
</evidence>
<dbReference type="InterPro" id="IPR013750">
    <property type="entry name" value="GHMP_kinase_C_dom"/>
</dbReference>
<dbReference type="SUPFAM" id="SSF55060">
    <property type="entry name" value="GHMP Kinase, C-terminal domain"/>
    <property type="match status" value="1"/>
</dbReference>
<dbReference type="GO" id="GO:0005524">
    <property type="term" value="F:ATP binding"/>
    <property type="evidence" value="ECO:0007669"/>
    <property type="project" value="UniProtKB-KW"/>
</dbReference>
<dbReference type="GO" id="GO:0050201">
    <property type="term" value="F:fucokinase activity"/>
    <property type="evidence" value="ECO:0007669"/>
    <property type="project" value="TreeGrafter"/>
</dbReference>
<dbReference type="Pfam" id="PF00288">
    <property type="entry name" value="GHMP_kinases_N"/>
    <property type="match status" value="1"/>
</dbReference>
<keyword evidence="9" id="KW-1185">Reference proteome</keyword>
<dbReference type="Gene3D" id="3.30.230.120">
    <property type="match status" value="1"/>
</dbReference>
<dbReference type="AlphaFoldDB" id="A0A7W9FQ58"/>
<evidence type="ECO:0000313" key="8">
    <source>
        <dbReference type="EMBL" id="MBB5754825.1"/>
    </source>
</evidence>
<evidence type="ECO:0000313" key="9">
    <source>
        <dbReference type="Proteomes" id="UP000523821"/>
    </source>
</evidence>
<protein>
    <submittedName>
        <fullName evidence="8">D-glycero-alpha-D-manno-heptose-7-phosphate kinase</fullName>
        <ecNumber evidence="8">2.7.1.168</ecNumber>
    </submittedName>
</protein>
<comment type="similarity">
    <text evidence="5">Belongs to the GHMP kinase family.</text>
</comment>
<sequence length="315" mass="34135">MINATLALYAYAHLEPRSDGRVLLEATELGQRYEGPAETTLPLGPEALLHRGVYNRIVSTFNRGRPLPVTVRTTVDVPAGSGLGGSSSLVVAILEAFRNYLNLPFGEYDLARLAFEIEREDLEIAGGKQDQYAAAFGGFNFIEFHEHGRAVVNPLRLRSAAINELEASLILYDTGQSRHSKTIIEAQQARIVSDDDALRAMFALKREALEMKEALITGHLSDCAETINRGWAAKKATAGAVSNAEIERVLHLAMQSGALAGKVSGAGGGGILMILCDPAERQKTVEILSREPGRLLPCKFTKEGVTSWSVPLNRP</sequence>
<dbReference type="Proteomes" id="UP000523821">
    <property type="component" value="Unassembled WGS sequence"/>
</dbReference>
<comment type="caution">
    <text evidence="8">The sequence shown here is derived from an EMBL/GenBank/DDBJ whole genome shotgun (WGS) entry which is preliminary data.</text>
</comment>
<dbReference type="RefSeq" id="WP_210308590.1">
    <property type="nucleotide sequence ID" value="NZ_JACHOO010000010.1"/>
</dbReference>
<dbReference type="Pfam" id="PF08544">
    <property type="entry name" value="GHMP_kinases_C"/>
    <property type="match status" value="1"/>
</dbReference>
<organism evidence="8 9">
    <name type="scientific">Prosthecomicrobium pneumaticum</name>
    <dbReference type="NCBI Taxonomy" id="81895"/>
    <lineage>
        <taxon>Bacteria</taxon>
        <taxon>Pseudomonadati</taxon>
        <taxon>Pseudomonadota</taxon>
        <taxon>Alphaproteobacteria</taxon>
        <taxon>Hyphomicrobiales</taxon>
        <taxon>Kaistiaceae</taxon>
        <taxon>Prosthecomicrobium</taxon>
    </lineage>
</organism>
<evidence type="ECO:0000259" key="7">
    <source>
        <dbReference type="Pfam" id="PF08544"/>
    </source>
</evidence>
<dbReference type="InterPro" id="IPR014606">
    <property type="entry name" value="Heptose_7-P_kinase"/>
</dbReference>
<dbReference type="PANTHER" id="PTHR32463:SF0">
    <property type="entry name" value="L-FUCOSE KINASE"/>
    <property type="match status" value="1"/>
</dbReference>